<accession>A0A4V6PYF0</accession>
<gene>
    <name evidence="2" type="ORF">DFR29_10414</name>
</gene>
<evidence type="ECO:0000256" key="1">
    <source>
        <dbReference type="PROSITE-ProRule" id="PRU00339"/>
    </source>
</evidence>
<protein>
    <recommendedName>
        <fullName evidence="4">DUF4365 domain-containing protein</fullName>
    </recommendedName>
</protein>
<dbReference type="Gene3D" id="1.25.40.10">
    <property type="entry name" value="Tetratricopeptide repeat domain"/>
    <property type="match status" value="2"/>
</dbReference>
<dbReference type="EMBL" id="SNZH01000004">
    <property type="protein sequence ID" value="TDR45586.1"/>
    <property type="molecule type" value="Genomic_DNA"/>
</dbReference>
<dbReference type="InterPro" id="IPR011990">
    <property type="entry name" value="TPR-like_helical_dom_sf"/>
</dbReference>
<dbReference type="Proteomes" id="UP000295293">
    <property type="component" value="Unassembled WGS sequence"/>
</dbReference>
<evidence type="ECO:0000313" key="3">
    <source>
        <dbReference type="Proteomes" id="UP000295293"/>
    </source>
</evidence>
<evidence type="ECO:0000313" key="2">
    <source>
        <dbReference type="EMBL" id="TDR45586.1"/>
    </source>
</evidence>
<dbReference type="PROSITE" id="PS50005">
    <property type="entry name" value="TPR"/>
    <property type="match status" value="1"/>
</dbReference>
<keyword evidence="1" id="KW-0802">TPR repeat</keyword>
<dbReference type="AlphaFoldDB" id="A0A4V6PYF0"/>
<proteinExistence type="predicted"/>
<organism evidence="2 3">
    <name type="scientific">Tahibacter aquaticus</name>
    <dbReference type="NCBI Taxonomy" id="520092"/>
    <lineage>
        <taxon>Bacteria</taxon>
        <taxon>Pseudomonadati</taxon>
        <taxon>Pseudomonadota</taxon>
        <taxon>Gammaproteobacteria</taxon>
        <taxon>Lysobacterales</taxon>
        <taxon>Rhodanobacteraceae</taxon>
        <taxon>Tahibacter</taxon>
    </lineage>
</organism>
<comment type="caution">
    <text evidence="2">The sequence shown here is derived from an EMBL/GenBank/DDBJ whole genome shotgun (WGS) entry which is preliminary data.</text>
</comment>
<keyword evidence="3" id="KW-1185">Reference proteome</keyword>
<dbReference type="InterPro" id="IPR019734">
    <property type="entry name" value="TPR_rpt"/>
</dbReference>
<sequence>MWLTGLGEIRGRFSVQLKSTTDAKVRGQNGDSYYSVVLTKEACELYFQDGQPVMLVLVVLDGEKTDGAKMYYAWITDQIAHRLGGKTEFSNSDPQEMSFHVPVAQALTKGLDISDYLDAFWTQNRIANNLRNTDAIPALRTIAALSPTAITNLGELVPTNFNRWLTNQALAGDALWASPKSDSLTAKIKQISDYLSHGNAVAARQTANEIGDPDQLENDPKAELHYQLGVLAQLDSDTPLALEHFRAATRANPDSAKYFIAEIEAELIVNAESASPVSDDTLSRSKRFSDNQAVKFQLVRIHALSGNRDEAERILTQMQGFEHREACVMFHSIQQDWTTAIAIAQEGIDSTANSKHRRLLNLLKARCLLHLVMGDRDGVQHGGRPDLQIEHVEQLRDTTLEALRDASLHGWPANTELLVDCASVVSLTTGVDSELYNLVNEFADRRPRNRALREAVARIATTLGWREAAAESLRKLPGRTIEDTARLIMAAGEAGNFKEAVSLGIEHIIDQPHSKLVDMAAVVATMSAYELGSIAEENRLRAYVENGSDAAKALLKFLELTRKNPATFAEHLDELWTAATAGAGDEAIQDNLFLHLRPTRRKDVERILSLGKLIQGRRRLTKMESGKYSAALLNEQRDKEVVDFTDQALRLFPGDENLALSKAIALDKLGQTAAAESLLSSFSDSDRLDLLKLRSQLVLRTGDIKSAVSLIQTALGKSKNPKDRFQLQRNLAILYSKLDPSLYFEAVCRLGEISDRNEESEEGTYLAQFALSSLGLGESVQTSRISEYHERIDAFTKKFPQSWFFRVGSIGAEGGSGDALAAIRQLADISDAKVLSQNRLRKLGERAGSLIPLVLRPGGIAPYCTNVVDLLSVCFYGRHDGQSSKILVGAPEIESRDVSRSPVIDLATVAVFVRLNLFDKLFSLWGAIAIPKVSLEAISQLGLEYLRSGANELTDAILVSIGRRKSQILQPGSFDEEAQNFAVRETSAIVAELVAGRHDYLTADVAAYVYVEGMGNLAGRCYSLWDFLTYAEKVGVLSKTDTRLIRLQVAAWNSDGVPLTPEDVAAAVNGFTDTMNDEADDAATTRVVRRFLEGCDSGAAVHRIGLTLIELMVSKDERREAAARWFGACCFREILLAQSSRFPAGADTLAAHILAVIAFLLNPSEAADVQAICRTLNSVRRGFGGNPDDDHFVRLLGLRSAEYLDKLFKSGELGDSAEEARRRSLLFSCVTGGTHAYDCLTQAYFQRTQELQKA</sequence>
<name>A0A4V6PYF0_9GAMM</name>
<evidence type="ECO:0008006" key="4">
    <source>
        <dbReference type="Google" id="ProtNLM"/>
    </source>
</evidence>
<feature type="repeat" description="TPR" evidence="1">
    <location>
        <begin position="222"/>
        <end position="255"/>
    </location>
</feature>
<reference evidence="2 3" key="1">
    <citation type="submission" date="2019-03" db="EMBL/GenBank/DDBJ databases">
        <title>Genomic Encyclopedia of Type Strains, Phase IV (KMG-IV): sequencing the most valuable type-strain genomes for metagenomic binning, comparative biology and taxonomic classification.</title>
        <authorList>
            <person name="Goeker M."/>
        </authorList>
    </citation>
    <scope>NUCLEOTIDE SEQUENCE [LARGE SCALE GENOMIC DNA]</scope>
    <source>
        <strain evidence="2 3">DSM 21667</strain>
    </source>
</reference>